<dbReference type="RefSeq" id="WP_183664399.1">
    <property type="nucleotide sequence ID" value="NZ_BAAARH010000010.1"/>
</dbReference>
<dbReference type="Gene3D" id="1.10.10.60">
    <property type="entry name" value="Homeodomain-like"/>
    <property type="match status" value="2"/>
</dbReference>
<evidence type="ECO:0000313" key="5">
    <source>
        <dbReference type="EMBL" id="MBB5512436.1"/>
    </source>
</evidence>
<dbReference type="InterPro" id="IPR050204">
    <property type="entry name" value="AraC_XylS_family_regulators"/>
</dbReference>
<keyword evidence="1" id="KW-0805">Transcription regulation</keyword>
<accession>A0A7W8WYK4</accession>
<gene>
    <name evidence="5" type="ORF">HD598_001123</name>
</gene>
<dbReference type="Pfam" id="PF02311">
    <property type="entry name" value="AraC_binding"/>
    <property type="match status" value="1"/>
</dbReference>
<dbReference type="SUPFAM" id="SSF46689">
    <property type="entry name" value="Homeodomain-like"/>
    <property type="match status" value="2"/>
</dbReference>
<reference evidence="5 6" key="1">
    <citation type="submission" date="2020-08" db="EMBL/GenBank/DDBJ databases">
        <title>Sequencing the genomes of 1000 actinobacteria strains.</title>
        <authorList>
            <person name="Klenk H.-P."/>
        </authorList>
    </citation>
    <scope>NUCLEOTIDE SEQUENCE [LARGE SCALE GENOMIC DNA]</scope>
    <source>
        <strain evidence="5 6">DSM 105783</strain>
    </source>
</reference>
<dbReference type="GO" id="GO:0003700">
    <property type="term" value="F:DNA-binding transcription factor activity"/>
    <property type="evidence" value="ECO:0007669"/>
    <property type="project" value="InterPro"/>
</dbReference>
<evidence type="ECO:0000256" key="1">
    <source>
        <dbReference type="ARBA" id="ARBA00023015"/>
    </source>
</evidence>
<dbReference type="EMBL" id="JACHDR010000001">
    <property type="protein sequence ID" value="MBB5512436.1"/>
    <property type="molecule type" value="Genomic_DNA"/>
</dbReference>
<feature type="domain" description="HTH araC/xylS-type" evidence="4">
    <location>
        <begin position="180"/>
        <end position="278"/>
    </location>
</feature>
<dbReference type="AlphaFoldDB" id="A0A7W8WYK4"/>
<evidence type="ECO:0000256" key="3">
    <source>
        <dbReference type="ARBA" id="ARBA00023163"/>
    </source>
</evidence>
<dbReference type="SMART" id="SM00342">
    <property type="entry name" value="HTH_ARAC"/>
    <property type="match status" value="1"/>
</dbReference>
<dbReference type="InterPro" id="IPR009057">
    <property type="entry name" value="Homeodomain-like_sf"/>
</dbReference>
<proteinExistence type="predicted"/>
<dbReference type="PANTHER" id="PTHR46796">
    <property type="entry name" value="HTH-TYPE TRANSCRIPTIONAL ACTIVATOR RHAS-RELATED"/>
    <property type="match status" value="1"/>
</dbReference>
<evidence type="ECO:0000259" key="4">
    <source>
        <dbReference type="PROSITE" id="PS01124"/>
    </source>
</evidence>
<dbReference type="Pfam" id="PF12833">
    <property type="entry name" value="HTH_18"/>
    <property type="match status" value="1"/>
</dbReference>
<dbReference type="GO" id="GO:0043565">
    <property type="term" value="F:sequence-specific DNA binding"/>
    <property type="evidence" value="ECO:0007669"/>
    <property type="project" value="InterPro"/>
</dbReference>
<keyword evidence="3" id="KW-0804">Transcription</keyword>
<comment type="caution">
    <text evidence="5">The sequence shown here is derived from an EMBL/GenBank/DDBJ whole genome shotgun (WGS) entry which is preliminary data.</text>
</comment>
<evidence type="ECO:0000313" key="6">
    <source>
        <dbReference type="Proteomes" id="UP000580797"/>
    </source>
</evidence>
<protein>
    <submittedName>
        <fullName evidence="5">AraC-like DNA-binding protein</fullName>
    </submittedName>
</protein>
<sequence length="294" mass="31973">MPDPGMIPLAVREQTAYVDSGPVVVDSVKVVFTISGWARVSSPLGEVLLESGSILTIPAGIECRGFPDGHARTVTFYFHPEYLVDQMRWLSATHPLVHNLHRALKCEPQLQQLQLAASAMRDLAPTLGRLARLGNSDGGDFALLSMATSVFHAVGHLNGIPSDFSEVSMATGVTPRREVTLAIALMRADLGRPWRIDVLAREVALSGSQLARLFRAQVGISPAAYLRQLRTDQMAELLATTRLGVGEIASAVGWSDPAVASRAFKQRYGVAPRAYARFKHNESHELYSIPARLP</sequence>
<dbReference type="InterPro" id="IPR003313">
    <property type="entry name" value="AraC-bd"/>
</dbReference>
<dbReference type="InterPro" id="IPR018060">
    <property type="entry name" value="HTH_AraC"/>
</dbReference>
<dbReference type="Proteomes" id="UP000580797">
    <property type="component" value="Unassembled WGS sequence"/>
</dbReference>
<organism evidence="5 6">
    <name type="scientific">Neomicrococcus aestuarii</name>
    <dbReference type="NCBI Taxonomy" id="556325"/>
    <lineage>
        <taxon>Bacteria</taxon>
        <taxon>Bacillati</taxon>
        <taxon>Actinomycetota</taxon>
        <taxon>Actinomycetes</taxon>
        <taxon>Micrococcales</taxon>
        <taxon>Micrococcaceae</taxon>
        <taxon>Neomicrococcus</taxon>
    </lineage>
</organism>
<name>A0A7W8WYK4_9MICC</name>
<dbReference type="PROSITE" id="PS01124">
    <property type="entry name" value="HTH_ARAC_FAMILY_2"/>
    <property type="match status" value="1"/>
</dbReference>
<keyword evidence="2 5" id="KW-0238">DNA-binding</keyword>
<evidence type="ECO:0000256" key="2">
    <source>
        <dbReference type="ARBA" id="ARBA00023125"/>
    </source>
</evidence>